<comment type="caution">
    <text evidence="2">The sequence shown here is derived from an EMBL/GenBank/DDBJ whole genome shotgun (WGS) entry which is preliminary data.</text>
</comment>
<feature type="transmembrane region" description="Helical" evidence="1">
    <location>
        <begin position="41"/>
        <end position="63"/>
    </location>
</feature>
<sequence length="166" mass="16944">MGGVDPGQHEWYRLAGRWHAAFALLDVLAAGLVAVDGELGAGRRVLGVALLAALAGWYAAVGAKRLRLPRSTGGWRYVAVAGGLATAAFAAAPPAGALLAVLFPHVWAMLPTRHAVAGTAGIVVALSGVLAALVKSHVMRIFDKLGVKDRTAAVTTAMARGILPPA</sequence>
<evidence type="ECO:0000313" key="3">
    <source>
        <dbReference type="Proteomes" id="UP001501470"/>
    </source>
</evidence>
<keyword evidence="1" id="KW-1133">Transmembrane helix</keyword>
<dbReference type="InterPro" id="IPR016032">
    <property type="entry name" value="Sig_transdc_resp-reg_C-effctor"/>
</dbReference>
<keyword evidence="1" id="KW-0472">Membrane</keyword>
<dbReference type="InterPro" id="IPR036388">
    <property type="entry name" value="WH-like_DNA-bd_sf"/>
</dbReference>
<feature type="transmembrane region" description="Helical" evidence="1">
    <location>
        <begin position="18"/>
        <end position="35"/>
    </location>
</feature>
<gene>
    <name evidence="2" type="ORF">GCM10009827_074770</name>
</gene>
<dbReference type="Gene3D" id="1.10.10.10">
    <property type="entry name" value="Winged helix-like DNA-binding domain superfamily/Winged helix DNA-binding domain"/>
    <property type="match status" value="1"/>
</dbReference>
<dbReference type="EMBL" id="BAAAQD010000017">
    <property type="protein sequence ID" value="GAA1544031.1"/>
    <property type="molecule type" value="Genomic_DNA"/>
</dbReference>
<protein>
    <submittedName>
        <fullName evidence="2">Uncharacterized protein</fullName>
    </submittedName>
</protein>
<evidence type="ECO:0000313" key="2">
    <source>
        <dbReference type="EMBL" id="GAA1544031.1"/>
    </source>
</evidence>
<accession>A0ABN2BMN3</accession>
<dbReference type="Proteomes" id="UP001501470">
    <property type="component" value="Unassembled WGS sequence"/>
</dbReference>
<dbReference type="SUPFAM" id="SSF46894">
    <property type="entry name" value="C-terminal effector domain of the bipartite response regulators"/>
    <property type="match status" value="1"/>
</dbReference>
<keyword evidence="3" id="KW-1185">Reference proteome</keyword>
<proteinExistence type="predicted"/>
<evidence type="ECO:0000256" key="1">
    <source>
        <dbReference type="SAM" id="Phobius"/>
    </source>
</evidence>
<keyword evidence="1" id="KW-0812">Transmembrane</keyword>
<organism evidence="2 3">
    <name type="scientific">Dactylosporangium maewongense</name>
    <dbReference type="NCBI Taxonomy" id="634393"/>
    <lineage>
        <taxon>Bacteria</taxon>
        <taxon>Bacillati</taxon>
        <taxon>Actinomycetota</taxon>
        <taxon>Actinomycetes</taxon>
        <taxon>Micromonosporales</taxon>
        <taxon>Micromonosporaceae</taxon>
        <taxon>Dactylosporangium</taxon>
    </lineage>
</organism>
<name>A0ABN2BMN3_9ACTN</name>
<feature type="transmembrane region" description="Helical" evidence="1">
    <location>
        <begin position="75"/>
        <end position="103"/>
    </location>
</feature>
<feature type="transmembrane region" description="Helical" evidence="1">
    <location>
        <begin position="115"/>
        <end position="134"/>
    </location>
</feature>
<reference evidence="2 3" key="1">
    <citation type="journal article" date="2019" name="Int. J. Syst. Evol. Microbiol.">
        <title>The Global Catalogue of Microorganisms (GCM) 10K type strain sequencing project: providing services to taxonomists for standard genome sequencing and annotation.</title>
        <authorList>
            <consortium name="The Broad Institute Genomics Platform"/>
            <consortium name="The Broad Institute Genome Sequencing Center for Infectious Disease"/>
            <person name="Wu L."/>
            <person name="Ma J."/>
        </authorList>
    </citation>
    <scope>NUCLEOTIDE SEQUENCE [LARGE SCALE GENOMIC DNA]</scope>
    <source>
        <strain evidence="2 3">JCM 15933</strain>
    </source>
</reference>